<dbReference type="PROSITE" id="PS00383">
    <property type="entry name" value="TYR_PHOSPHATASE_1"/>
    <property type="match status" value="1"/>
</dbReference>
<dbReference type="PROSITE" id="PS50056">
    <property type="entry name" value="TYR_PHOSPHATASE_2"/>
    <property type="match status" value="1"/>
</dbReference>
<dbReference type="InterPro" id="IPR016130">
    <property type="entry name" value="Tyr_Pase_AS"/>
</dbReference>
<feature type="domain" description="Tyrosine specific protein phosphatases" evidence="1">
    <location>
        <begin position="81"/>
        <end position="134"/>
    </location>
</feature>
<dbReference type="EMBL" id="CP022272">
    <property type="protein sequence ID" value="ASJ97268.1"/>
    <property type="molecule type" value="Genomic_DNA"/>
</dbReference>
<organism evidence="2 3">
    <name type="scientific">Shewanella marisflavi</name>
    <dbReference type="NCBI Taxonomy" id="260364"/>
    <lineage>
        <taxon>Bacteria</taxon>
        <taxon>Pseudomonadati</taxon>
        <taxon>Pseudomonadota</taxon>
        <taxon>Gammaproteobacteria</taxon>
        <taxon>Alteromonadales</taxon>
        <taxon>Shewanellaceae</taxon>
        <taxon>Shewanella</taxon>
    </lineage>
</organism>
<evidence type="ECO:0000259" key="1">
    <source>
        <dbReference type="PROSITE" id="PS50056"/>
    </source>
</evidence>
<reference evidence="2 3" key="1">
    <citation type="submission" date="2017-06" db="EMBL/GenBank/DDBJ databases">
        <title>Complete genome sequence of Shewanella marisflavi EP1 associated with anaerobic 2,4-dinitrotoluene reduction and salt tolerance.</title>
        <authorList>
            <person name="Huang J."/>
        </authorList>
    </citation>
    <scope>NUCLEOTIDE SEQUENCE [LARGE SCALE GENOMIC DNA]</scope>
    <source>
        <strain evidence="2 3">EP1</strain>
    </source>
</reference>
<name>A0AAC9XP44_9GAMM</name>
<accession>A0AAC9XP44</accession>
<evidence type="ECO:0000313" key="3">
    <source>
        <dbReference type="Proteomes" id="UP000198233"/>
    </source>
</evidence>
<dbReference type="RefSeq" id="WP_088904957.1">
    <property type="nucleotide sequence ID" value="NZ_CP022272.1"/>
</dbReference>
<dbReference type="InterPro" id="IPR000340">
    <property type="entry name" value="Dual-sp_phosphatase_cat-dom"/>
</dbReference>
<gene>
    <name evidence="2" type="ORF">CFF01_12095</name>
</gene>
<dbReference type="InterPro" id="IPR000387">
    <property type="entry name" value="Tyr_Pase_dom"/>
</dbReference>
<dbReference type="Pfam" id="PF00782">
    <property type="entry name" value="DSPc"/>
    <property type="match status" value="1"/>
</dbReference>
<dbReference type="Gene3D" id="3.90.190.10">
    <property type="entry name" value="Protein tyrosine phosphatase superfamily"/>
    <property type="match status" value="1"/>
</dbReference>
<sequence length="156" mass="17242">MQQLFWLVEGVIAGRCGPNLIQWDLGQLKAEGIDAILSVNQGELCDPEEMARLDLRYACIPLSENIPPQEGDQALCVAQLPKALAFIRECEAQGLTVMIHCRSGKDRTGLLMAYYLMENGAAPLHAVSQVRAVRDIAFSSDGWDQFVYDVLYALQA</sequence>
<protein>
    <submittedName>
        <fullName evidence="2">Protein phosphatase</fullName>
    </submittedName>
</protein>
<dbReference type="SUPFAM" id="SSF52799">
    <property type="entry name" value="(Phosphotyrosine protein) phosphatases II"/>
    <property type="match status" value="1"/>
</dbReference>
<proteinExistence type="predicted"/>
<dbReference type="AlphaFoldDB" id="A0AAC9XP44"/>
<dbReference type="InterPro" id="IPR029021">
    <property type="entry name" value="Prot-tyrosine_phosphatase-like"/>
</dbReference>
<evidence type="ECO:0000313" key="2">
    <source>
        <dbReference type="EMBL" id="ASJ97268.1"/>
    </source>
</evidence>
<dbReference type="KEGG" id="smav:CFF01_12095"/>
<dbReference type="Proteomes" id="UP000198233">
    <property type="component" value="Chromosome"/>
</dbReference>